<evidence type="ECO:0000313" key="2">
    <source>
        <dbReference type="Proteomes" id="UP000078541"/>
    </source>
</evidence>
<dbReference type="Proteomes" id="UP000078541">
    <property type="component" value="Unassembled WGS sequence"/>
</dbReference>
<feature type="non-terminal residue" evidence="1">
    <location>
        <position position="1"/>
    </location>
</feature>
<dbReference type="EMBL" id="KQ981885">
    <property type="protein sequence ID" value="KYN33836.1"/>
    <property type="molecule type" value="Genomic_DNA"/>
</dbReference>
<proteinExistence type="predicted"/>
<dbReference type="PANTHER" id="PTHR33480">
    <property type="entry name" value="SET DOMAIN-CONTAINING PROTEIN-RELATED"/>
    <property type="match status" value="1"/>
</dbReference>
<dbReference type="AlphaFoldDB" id="A0A151JTE5"/>
<sequence length="213" mass="25948">KIVRHLETVRSNEEKVKRFIVLPKGNYERKKIIKIIRRNVNFQFNTKIVINNSKLITCRRPNKKWNKTAIDFLPCDKCKGYFSKVSLIRCDQLIILYGNELCLKYRLQHQHDMIRSKNHDPMKIKLVEDFLKLLRQDYGISVNRTMLETQMQRKRQKKIIQDDIRKLNNYLTEKVKKFLFGIRGCDKKRYKYLRAQQIKTWLHNQRKSQMYNK</sequence>
<protein>
    <submittedName>
        <fullName evidence="1">Uncharacterized protein</fullName>
    </submittedName>
</protein>
<gene>
    <name evidence="1" type="ORF">ALC56_11808</name>
</gene>
<dbReference type="PANTHER" id="PTHR33480:SF5">
    <property type="entry name" value="SI:DKEY-51D8.9"/>
    <property type="match status" value="1"/>
</dbReference>
<evidence type="ECO:0000313" key="1">
    <source>
        <dbReference type="EMBL" id="KYN33836.1"/>
    </source>
</evidence>
<name>A0A151JTE5_9HYME</name>
<keyword evidence="2" id="KW-1185">Reference proteome</keyword>
<reference evidence="1 2" key="1">
    <citation type="submission" date="2016-03" db="EMBL/GenBank/DDBJ databases">
        <title>Trachymyrmex septentrionalis WGS genome.</title>
        <authorList>
            <person name="Nygaard S."/>
            <person name="Hu H."/>
            <person name="Boomsma J."/>
            <person name="Zhang G."/>
        </authorList>
    </citation>
    <scope>NUCLEOTIDE SEQUENCE [LARGE SCALE GENOMIC DNA]</scope>
    <source>
        <strain evidence="1">Tsep2-gDNA-1</strain>
        <tissue evidence="1">Whole body</tissue>
    </source>
</reference>
<accession>A0A151JTE5</accession>
<organism evidence="1 2">
    <name type="scientific">Trachymyrmex septentrionalis</name>
    <dbReference type="NCBI Taxonomy" id="34720"/>
    <lineage>
        <taxon>Eukaryota</taxon>
        <taxon>Metazoa</taxon>
        <taxon>Ecdysozoa</taxon>
        <taxon>Arthropoda</taxon>
        <taxon>Hexapoda</taxon>
        <taxon>Insecta</taxon>
        <taxon>Pterygota</taxon>
        <taxon>Neoptera</taxon>
        <taxon>Endopterygota</taxon>
        <taxon>Hymenoptera</taxon>
        <taxon>Apocrita</taxon>
        <taxon>Aculeata</taxon>
        <taxon>Formicoidea</taxon>
        <taxon>Formicidae</taxon>
        <taxon>Myrmicinae</taxon>
        <taxon>Trachymyrmex</taxon>
    </lineage>
</organism>
<dbReference type="STRING" id="34720.A0A151JTE5"/>